<reference evidence="1 2" key="1">
    <citation type="submission" date="2022-04" db="EMBL/GenBank/DDBJ databases">
        <title>Positive selection, recombination, and allopatry shape intraspecific diversity of widespread and dominant cyanobacteria.</title>
        <authorList>
            <person name="Wei J."/>
            <person name="Shu W."/>
            <person name="Hu C."/>
        </authorList>
    </citation>
    <scope>NUCLEOTIDE SEQUENCE [LARGE SCALE GENOMIC DNA]</scope>
    <source>
        <strain evidence="1 2">GB2-A4</strain>
    </source>
</reference>
<dbReference type="Proteomes" id="UP001464891">
    <property type="component" value="Unassembled WGS sequence"/>
</dbReference>
<protein>
    <submittedName>
        <fullName evidence="1">Uncharacterized protein</fullName>
    </submittedName>
</protein>
<sequence>MFDELFKNLTGLIGSKVQEAAKELEKRLAVPEPAEPFTLIRQFTIADSTITKGGIAIVGESWRLEAYEDNSLRLIDNEPLRKVILFEIAEPTDPECVLACRFQAKALNTEKAITVKLGLCKQRQVGTSAKAWSKSVSPTEDFHSFEIRAHFKQDTTPAKVQVLIDFESSGILEIRNVELLQAPVKLQA</sequence>
<evidence type="ECO:0000313" key="1">
    <source>
        <dbReference type="EMBL" id="MEP0817304.1"/>
    </source>
</evidence>
<evidence type="ECO:0000313" key="2">
    <source>
        <dbReference type="Proteomes" id="UP001464891"/>
    </source>
</evidence>
<gene>
    <name evidence="1" type="ORF">NC998_09360</name>
</gene>
<dbReference type="RefSeq" id="WP_190438218.1">
    <property type="nucleotide sequence ID" value="NZ_JAMPKM010000004.1"/>
</dbReference>
<accession>A0ABV0J6A0</accession>
<proteinExistence type="predicted"/>
<comment type="caution">
    <text evidence="1">The sequence shown here is derived from an EMBL/GenBank/DDBJ whole genome shotgun (WGS) entry which is preliminary data.</text>
</comment>
<keyword evidence="2" id="KW-1185">Reference proteome</keyword>
<name>A0ABV0J6A0_9CYAN</name>
<dbReference type="EMBL" id="JAMPKM010000004">
    <property type="protein sequence ID" value="MEP0817304.1"/>
    <property type="molecule type" value="Genomic_DNA"/>
</dbReference>
<organism evidence="1 2">
    <name type="scientific">Trichocoleus desertorum GB2-A4</name>
    <dbReference type="NCBI Taxonomy" id="2933944"/>
    <lineage>
        <taxon>Bacteria</taxon>
        <taxon>Bacillati</taxon>
        <taxon>Cyanobacteriota</taxon>
        <taxon>Cyanophyceae</taxon>
        <taxon>Leptolyngbyales</taxon>
        <taxon>Trichocoleusaceae</taxon>
        <taxon>Trichocoleus</taxon>
    </lineage>
</organism>